<dbReference type="AlphaFoldDB" id="A0A409XV13"/>
<proteinExistence type="predicted"/>
<reference evidence="1 2" key="1">
    <citation type="journal article" date="2018" name="Evol. Lett.">
        <title>Horizontal gene cluster transfer increased hallucinogenic mushroom diversity.</title>
        <authorList>
            <person name="Reynolds H.T."/>
            <person name="Vijayakumar V."/>
            <person name="Gluck-Thaler E."/>
            <person name="Korotkin H.B."/>
            <person name="Matheny P.B."/>
            <person name="Slot J.C."/>
        </authorList>
    </citation>
    <scope>NUCLEOTIDE SEQUENCE [LARGE SCALE GENOMIC DNA]</scope>
    <source>
        <strain evidence="1 2">2631</strain>
    </source>
</reference>
<name>A0A409XV13_PSICY</name>
<dbReference type="SUPFAM" id="SSF64167">
    <property type="entry name" value="SurE-like"/>
    <property type="match status" value="1"/>
</dbReference>
<comment type="caution">
    <text evidence="1">The sequence shown here is derived from an EMBL/GenBank/DDBJ whole genome shotgun (WGS) entry which is preliminary data.</text>
</comment>
<organism evidence="1 2">
    <name type="scientific">Psilocybe cyanescens</name>
    <dbReference type="NCBI Taxonomy" id="93625"/>
    <lineage>
        <taxon>Eukaryota</taxon>
        <taxon>Fungi</taxon>
        <taxon>Dikarya</taxon>
        <taxon>Basidiomycota</taxon>
        <taxon>Agaricomycotina</taxon>
        <taxon>Agaricomycetes</taxon>
        <taxon>Agaricomycetidae</taxon>
        <taxon>Agaricales</taxon>
        <taxon>Agaricineae</taxon>
        <taxon>Strophariaceae</taxon>
        <taxon>Psilocybe</taxon>
    </lineage>
</organism>
<sequence>MATTGSGTATGATLEDIPSIAFSGSSGSTVSHHSHKQPSSSSSKTAKVCADLVLKFTPVLLNNSGAILPKGINLDVNFAWTLSCSSASSYKFVLSSATDVKTCDTNELTVETTAFTKGCIVTVSVFNASTKADVESSTQSVVLGRHNIRDIF</sequence>
<keyword evidence="2" id="KW-1185">Reference proteome</keyword>
<dbReference type="InterPro" id="IPR036523">
    <property type="entry name" value="SurE-like_sf"/>
</dbReference>
<dbReference type="GO" id="GO:0016787">
    <property type="term" value="F:hydrolase activity"/>
    <property type="evidence" value="ECO:0007669"/>
    <property type="project" value="InterPro"/>
</dbReference>
<dbReference type="Gene3D" id="3.40.1210.10">
    <property type="entry name" value="Survival protein SurE-like phosphatase/nucleotidase"/>
    <property type="match status" value="1"/>
</dbReference>
<dbReference type="InParanoid" id="A0A409XV13"/>
<gene>
    <name evidence="1" type="ORF">CVT25_009433</name>
</gene>
<dbReference type="OrthoDB" id="4018688at2759"/>
<dbReference type="EMBL" id="NHYD01000274">
    <property type="protein sequence ID" value="PPQ94672.1"/>
    <property type="molecule type" value="Genomic_DNA"/>
</dbReference>
<protein>
    <submittedName>
        <fullName evidence="1">Uncharacterized protein</fullName>
    </submittedName>
</protein>
<dbReference type="STRING" id="93625.A0A409XV13"/>
<dbReference type="Proteomes" id="UP000283269">
    <property type="component" value="Unassembled WGS sequence"/>
</dbReference>
<accession>A0A409XV13</accession>
<evidence type="ECO:0000313" key="2">
    <source>
        <dbReference type="Proteomes" id="UP000283269"/>
    </source>
</evidence>
<evidence type="ECO:0000313" key="1">
    <source>
        <dbReference type="EMBL" id="PPQ94672.1"/>
    </source>
</evidence>